<sequence>MRGGEVNGWDQGRGTGPTVGMARDSGGWTKKLGMEEEFESMRPLTPSSIRQRLEAPPLDRSLVFQRQPCPNADRCEVGVVIVPIVRAIAIAIAIALQEWRLPTMRRSYKIFLEEALFV</sequence>
<evidence type="ECO:0000313" key="2">
    <source>
        <dbReference type="EMBL" id="ERN01039.1"/>
    </source>
</evidence>
<feature type="compositionally biased region" description="Gly residues" evidence="1">
    <location>
        <begin position="1"/>
        <end position="17"/>
    </location>
</feature>
<dbReference type="HOGENOM" id="CLU_2076245_0_0_1"/>
<dbReference type="AlphaFoldDB" id="W1P083"/>
<dbReference type="Gramene" id="ERN01039">
    <property type="protein sequence ID" value="ERN01039"/>
    <property type="gene ID" value="AMTR_s00002p00149570"/>
</dbReference>
<dbReference type="EMBL" id="KI394767">
    <property type="protein sequence ID" value="ERN01039.1"/>
    <property type="molecule type" value="Genomic_DNA"/>
</dbReference>
<reference evidence="3" key="1">
    <citation type="journal article" date="2013" name="Science">
        <title>The Amborella genome and the evolution of flowering plants.</title>
        <authorList>
            <consortium name="Amborella Genome Project"/>
        </authorList>
    </citation>
    <scope>NUCLEOTIDE SEQUENCE [LARGE SCALE GENOMIC DNA]</scope>
</reference>
<proteinExistence type="predicted"/>
<accession>W1P083</accession>
<dbReference type="Proteomes" id="UP000017836">
    <property type="component" value="Unassembled WGS sequence"/>
</dbReference>
<evidence type="ECO:0000313" key="3">
    <source>
        <dbReference type="Proteomes" id="UP000017836"/>
    </source>
</evidence>
<keyword evidence="3" id="KW-1185">Reference proteome</keyword>
<feature type="region of interest" description="Disordered" evidence="1">
    <location>
        <begin position="1"/>
        <end position="26"/>
    </location>
</feature>
<protein>
    <submittedName>
        <fullName evidence="2">Uncharacterized protein</fullName>
    </submittedName>
</protein>
<name>W1P083_AMBTC</name>
<gene>
    <name evidence="2" type="ORF">AMTR_s00002p00149570</name>
</gene>
<organism evidence="2 3">
    <name type="scientific">Amborella trichopoda</name>
    <dbReference type="NCBI Taxonomy" id="13333"/>
    <lineage>
        <taxon>Eukaryota</taxon>
        <taxon>Viridiplantae</taxon>
        <taxon>Streptophyta</taxon>
        <taxon>Embryophyta</taxon>
        <taxon>Tracheophyta</taxon>
        <taxon>Spermatophyta</taxon>
        <taxon>Magnoliopsida</taxon>
        <taxon>Amborellales</taxon>
        <taxon>Amborellaceae</taxon>
        <taxon>Amborella</taxon>
    </lineage>
</organism>
<evidence type="ECO:0000256" key="1">
    <source>
        <dbReference type="SAM" id="MobiDB-lite"/>
    </source>
</evidence>